<keyword evidence="1" id="KW-0812">Transmembrane</keyword>
<feature type="transmembrane region" description="Helical" evidence="1">
    <location>
        <begin position="98"/>
        <end position="118"/>
    </location>
</feature>
<feature type="transmembrane region" description="Helical" evidence="1">
    <location>
        <begin position="62"/>
        <end position="83"/>
    </location>
</feature>
<protein>
    <recommendedName>
        <fullName evidence="3">Integral membrane protein</fullName>
    </recommendedName>
</protein>
<evidence type="ECO:0000256" key="1">
    <source>
        <dbReference type="SAM" id="Phobius"/>
    </source>
</evidence>
<organism evidence="2">
    <name type="scientific">Streptomyces sp. NBC_00003</name>
    <dbReference type="NCBI Taxonomy" id="2903608"/>
    <lineage>
        <taxon>Bacteria</taxon>
        <taxon>Bacillati</taxon>
        <taxon>Actinomycetota</taxon>
        <taxon>Actinomycetes</taxon>
        <taxon>Kitasatosporales</taxon>
        <taxon>Streptomycetaceae</taxon>
        <taxon>Streptomyces</taxon>
    </lineage>
</organism>
<gene>
    <name evidence="2" type="ORF">OG549_07150</name>
</gene>
<feature type="transmembrane region" description="Helical" evidence="1">
    <location>
        <begin position="30"/>
        <end position="55"/>
    </location>
</feature>
<name>A0AAU2UZB3_9ACTN</name>
<dbReference type="AlphaFoldDB" id="A0AAU2UZB3"/>
<reference evidence="2" key="1">
    <citation type="submission" date="2022-10" db="EMBL/GenBank/DDBJ databases">
        <title>The complete genomes of actinobacterial strains from the NBC collection.</title>
        <authorList>
            <person name="Joergensen T.S."/>
            <person name="Alvarez Arevalo M."/>
            <person name="Sterndorff E.B."/>
            <person name="Faurdal D."/>
            <person name="Vuksanovic O."/>
            <person name="Mourched A.-S."/>
            <person name="Charusanti P."/>
            <person name="Shaw S."/>
            <person name="Blin K."/>
            <person name="Weber T."/>
        </authorList>
    </citation>
    <scope>NUCLEOTIDE SEQUENCE</scope>
    <source>
        <strain evidence="2">NBC_00003</strain>
    </source>
</reference>
<accession>A0AAU2UZB3</accession>
<sequence length="134" mass="13916">MRTVMGAAGLALMAFGGLLLWDQTTHWDVLIWLAGAVVLHDAVIAPFVLGVGLLLGGLKNRGLVRATLMTAGCLTLVALPVLLRPLPTANSSVLPLDYVRGLLISLATVAVLAVLLGAGRWAWGRAGKADDPEG</sequence>
<evidence type="ECO:0000313" key="2">
    <source>
        <dbReference type="EMBL" id="WTW60431.1"/>
    </source>
</evidence>
<proteinExistence type="predicted"/>
<dbReference type="EMBL" id="CP108318">
    <property type="protein sequence ID" value="WTW60431.1"/>
    <property type="molecule type" value="Genomic_DNA"/>
</dbReference>
<keyword evidence="1" id="KW-1133">Transmembrane helix</keyword>
<evidence type="ECO:0008006" key="3">
    <source>
        <dbReference type="Google" id="ProtNLM"/>
    </source>
</evidence>
<keyword evidence="1" id="KW-0472">Membrane</keyword>